<dbReference type="EMBL" id="UZAL01005699">
    <property type="protein sequence ID" value="VDO94012.1"/>
    <property type="molecule type" value="Genomic_DNA"/>
</dbReference>
<organism evidence="2 3">
    <name type="scientific">Schistosoma mattheei</name>
    <dbReference type="NCBI Taxonomy" id="31246"/>
    <lineage>
        <taxon>Eukaryota</taxon>
        <taxon>Metazoa</taxon>
        <taxon>Spiralia</taxon>
        <taxon>Lophotrochozoa</taxon>
        <taxon>Platyhelminthes</taxon>
        <taxon>Trematoda</taxon>
        <taxon>Digenea</taxon>
        <taxon>Strigeidida</taxon>
        <taxon>Schistosomatoidea</taxon>
        <taxon>Schistosomatidae</taxon>
        <taxon>Schistosoma</taxon>
    </lineage>
</organism>
<name>A0A183NMF7_9TREM</name>
<evidence type="ECO:0000313" key="2">
    <source>
        <dbReference type="EMBL" id="VDO94012.1"/>
    </source>
</evidence>
<feature type="compositionally biased region" description="Polar residues" evidence="1">
    <location>
        <begin position="40"/>
        <end position="50"/>
    </location>
</feature>
<evidence type="ECO:0000256" key="1">
    <source>
        <dbReference type="SAM" id="MobiDB-lite"/>
    </source>
</evidence>
<dbReference type="AlphaFoldDB" id="A0A183NMF7"/>
<sequence length="90" mass="10472">MSRQFYCMGQKFGELRKPSSRRYKCLLTAVYAKYFKSVGQTRQYQQQPTVGENEPDPSRGGNQEGALEVDRTHIKESIQLRRNASRHMES</sequence>
<gene>
    <name evidence="2" type="ORF">SMTD_LOCUS3293</name>
</gene>
<evidence type="ECO:0000313" key="3">
    <source>
        <dbReference type="Proteomes" id="UP000269396"/>
    </source>
</evidence>
<keyword evidence="3" id="KW-1185">Reference proteome</keyword>
<feature type="compositionally biased region" description="Basic and acidic residues" evidence="1">
    <location>
        <begin position="68"/>
        <end position="79"/>
    </location>
</feature>
<proteinExistence type="predicted"/>
<accession>A0A183NMF7</accession>
<protein>
    <submittedName>
        <fullName evidence="2">Uncharacterized protein</fullName>
    </submittedName>
</protein>
<reference evidence="2 3" key="1">
    <citation type="submission" date="2018-11" db="EMBL/GenBank/DDBJ databases">
        <authorList>
            <consortium name="Pathogen Informatics"/>
        </authorList>
    </citation>
    <scope>NUCLEOTIDE SEQUENCE [LARGE SCALE GENOMIC DNA]</scope>
    <source>
        <strain>Denwood</strain>
        <strain evidence="3">Zambia</strain>
    </source>
</reference>
<feature type="region of interest" description="Disordered" evidence="1">
    <location>
        <begin position="40"/>
        <end position="90"/>
    </location>
</feature>
<dbReference type="Proteomes" id="UP000269396">
    <property type="component" value="Unassembled WGS sequence"/>
</dbReference>